<dbReference type="InParanoid" id="B9RH78"/>
<protein>
    <submittedName>
        <fullName evidence="1">Uncharacterized protein</fullName>
    </submittedName>
</protein>
<sequence length="77" mass="8264">MGIDFVVDIASELNREMLLSNGMKKMPLEAAAGTVALLESVSFVQFKLKDMNSTRPLKAISGSSNFITCRPTLAGVT</sequence>
<evidence type="ECO:0000313" key="2">
    <source>
        <dbReference type="Proteomes" id="UP000008311"/>
    </source>
</evidence>
<accession>B9RH78</accession>
<name>B9RH78_RICCO</name>
<reference evidence="2" key="1">
    <citation type="journal article" date="2010" name="Nat. Biotechnol.">
        <title>Draft genome sequence of the oilseed species Ricinus communis.</title>
        <authorList>
            <person name="Chan A.P."/>
            <person name="Crabtree J."/>
            <person name="Zhao Q."/>
            <person name="Lorenzi H."/>
            <person name="Orvis J."/>
            <person name="Puiu D."/>
            <person name="Melake-Berhan A."/>
            <person name="Jones K.M."/>
            <person name="Redman J."/>
            <person name="Chen G."/>
            <person name="Cahoon E.B."/>
            <person name="Gedil M."/>
            <person name="Stanke M."/>
            <person name="Haas B.J."/>
            <person name="Wortman J.R."/>
            <person name="Fraser-Liggett C.M."/>
            <person name="Ravel J."/>
            <person name="Rabinowicz P.D."/>
        </authorList>
    </citation>
    <scope>NUCLEOTIDE SEQUENCE [LARGE SCALE GENOMIC DNA]</scope>
    <source>
        <strain evidence="2">cv. Hale</strain>
    </source>
</reference>
<keyword evidence="2" id="KW-1185">Reference proteome</keyword>
<gene>
    <name evidence="1" type="ORF">RCOM_1447950</name>
</gene>
<dbReference type="AlphaFoldDB" id="B9RH78"/>
<dbReference type="EMBL" id="EQ973778">
    <property type="protein sequence ID" value="EEF49440.1"/>
    <property type="molecule type" value="Genomic_DNA"/>
</dbReference>
<organism evidence="1 2">
    <name type="scientific">Ricinus communis</name>
    <name type="common">Castor bean</name>
    <dbReference type="NCBI Taxonomy" id="3988"/>
    <lineage>
        <taxon>Eukaryota</taxon>
        <taxon>Viridiplantae</taxon>
        <taxon>Streptophyta</taxon>
        <taxon>Embryophyta</taxon>
        <taxon>Tracheophyta</taxon>
        <taxon>Spermatophyta</taxon>
        <taxon>Magnoliopsida</taxon>
        <taxon>eudicotyledons</taxon>
        <taxon>Gunneridae</taxon>
        <taxon>Pentapetalae</taxon>
        <taxon>rosids</taxon>
        <taxon>fabids</taxon>
        <taxon>Malpighiales</taxon>
        <taxon>Euphorbiaceae</taxon>
        <taxon>Acalyphoideae</taxon>
        <taxon>Acalypheae</taxon>
        <taxon>Ricinus</taxon>
    </lineage>
</organism>
<dbReference type="Proteomes" id="UP000008311">
    <property type="component" value="Unassembled WGS sequence"/>
</dbReference>
<proteinExistence type="predicted"/>
<evidence type="ECO:0000313" key="1">
    <source>
        <dbReference type="EMBL" id="EEF49440.1"/>
    </source>
</evidence>